<evidence type="ECO:0000313" key="3">
    <source>
        <dbReference type="Proteomes" id="UP000030351"/>
    </source>
</evidence>
<keyword evidence="1" id="KW-1133">Transmembrane helix</keyword>
<comment type="caution">
    <text evidence="2">The sequence shown here is derived from an EMBL/GenBank/DDBJ whole genome shotgun (WGS) entry which is preliminary data.</text>
</comment>
<dbReference type="STRING" id="371042.NG99_13650"/>
<gene>
    <name evidence="2" type="ORF">NG99_13650</name>
</gene>
<keyword evidence="1" id="KW-0472">Membrane</keyword>
<proteinExistence type="predicted"/>
<accession>A0A0A3Z0Q1</accession>
<keyword evidence="3" id="KW-1185">Reference proteome</keyword>
<dbReference type="Proteomes" id="UP000030351">
    <property type="component" value="Unassembled WGS sequence"/>
</dbReference>
<name>A0A0A3Z0Q1_9GAMM</name>
<dbReference type="RefSeq" id="WP_034893733.1">
    <property type="nucleotide sequence ID" value="NZ_JRUQ01000040.1"/>
</dbReference>
<evidence type="ECO:0000313" key="2">
    <source>
        <dbReference type="EMBL" id="KGT92440.1"/>
    </source>
</evidence>
<dbReference type="EMBL" id="JRUQ01000040">
    <property type="protein sequence ID" value="KGT92440.1"/>
    <property type="molecule type" value="Genomic_DNA"/>
</dbReference>
<reference evidence="2 3" key="1">
    <citation type="submission" date="2014-10" db="EMBL/GenBank/DDBJ databases">
        <title>Genome sequence of Erwinia typographi M043b.</title>
        <authorList>
            <person name="Chan K.-G."/>
            <person name="Tan W.-S."/>
        </authorList>
    </citation>
    <scope>NUCLEOTIDE SEQUENCE [LARGE SCALE GENOMIC DNA]</scope>
    <source>
        <strain evidence="2 3">M043b</strain>
    </source>
</reference>
<dbReference type="Pfam" id="PF19723">
    <property type="entry name" value="DUF6216"/>
    <property type="match status" value="1"/>
</dbReference>
<organism evidence="2 3">
    <name type="scientific">Erwinia typographi</name>
    <dbReference type="NCBI Taxonomy" id="371042"/>
    <lineage>
        <taxon>Bacteria</taxon>
        <taxon>Pseudomonadati</taxon>
        <taxon>Pseudomonadota</taxon>
        <taxon>Gammaproteobacteria</taxon>
        <taxon>Enterobacterales</taxon>
        <taxon>Erwiniaceae</taxon>
        <taxon>Erwinia</taxon>
    </lineage>
</organism>
<feature type="transmembrane region" description="Helical" evidence="1">
    <location>
        <begin position="238"/>
        <end position="255"/>
    </location>
</feature>
<evidence type="ECO:0000256" key="1">
    <source>
        <dbReference type="SAM" id="Phobius"/>
    </source>
</evidence>
<keyword evidence="1" id="KW-0812">Transmembrane</keyword>
<protein>
    <submittedName>
        <fullName evidence="2">Uncharacterized protein</fullName>
    </submittedName>
</protein>
<sequence length="283" mass="33024">MESLTSWILNSQLKTIISIILIILFIYYIYHRAGSGYSLFSRIWNLISGEKNFNHSDLQSLVHDRNDIERYNVVFNGRATSIKQIKKFKIWYEKYDISLKEISNAKGWFDIDRLKITTPTWPVHLCILSLSVSTLILTLFFTTLGVRNSAALTFKSDNSTFWIDSHSAKNIFPHYLPFTKNSLNWEITPEQCSKFPEPTVKFKSASGMNDEQIKIICASFTSAKQQLFIKETIRKQKYLLFFAAGLLLFLIFLIVKLSRMLSSYDARNMIRRKVHEYMTQHSL</sequence>
<dbReference type="AlphaFoldDB" id="A0A0A3Z0Q1"/>
<dbReference type="OrthoDB" id="6120492at2"/>
<feature type="transmembrane region" description="Helical" evidence="1">
    <location>
        <begin position="12"/>
        <end position="30"/>
    </location>
</feature>
<feature type="transmembrane region" description="Helical" evidence="1">
    <location>
        <begin position="121"/>
        <end position="146"/>
    </location>
</feature>
<dbReference type="InterPro" id="IPR046188">
    <property type="entry name" value="DUF6216"/>
</dbReference>
<dbReference type="eggNOG" id="ENOG5032SGX">
    <property type="taxonomic scope" value="Bacteria"/>
</dbReference>